<keyword evidence="1" id="KW-0812">Transmembrane</keyword>
<keyword evidence="1" id="KW-0472">Membrane</keyword>
<accession>A0ABQ0P0Q2</accession>
<gene>
    <name evidence="2" type="ORF">AA15669_1717</name>
</gene>
<dbReference type="RefSeq" id="WP_018980794.1">
    <property type="nucleotide sequence ID" value="NZ_BAQD01000087.1"/>
</dbReference>
<organism evidence="2 3">
    <name type="scientific">Saccharibacter floricola DSM 15669</name>
    <dbReference type="NCBI Taxonomy" id="1123227"/>
    <lineage>
        <taxon>Bacteria</taxon>
        <taxon>Pseudomonadati</taxon>
        <taxon>Pseudomonadota</taxon>
        <taxon>Alphaproteobacteria</taxon>
        <taxon>Acetobacterales</taxon>
        <taxon>Acetobacteraceae</taxon>
        <taxon>Saccharibacter</taxon>
    </lineage>
</organism>
<feature type="transmembrane region" description="Helical" evidence="1">
    <location>
        <begin position="54"/>
        <end position="79"/>
    </location>
</feature>
<evidence type="ECO:0000313" key="3">
    <source>
        <dbReference type="Proteomes" id="UP001062901"/>
    </source>
</evidence>
<sequence>MKELLSRRMLDKWLILAGVACMAICLSWVSAYLMMTVGLSLMMNSGKTSFLEEFLVIVIVLTPVPAVMAVVFATLRFAITRRWLTISAIALLPLWGAMLLGVLWYFFVTYHVMS</sequence>
<evidence type="ECO:0000313" key="2">
    <source>
        <dbReference type="EMBL" id="GBQ08283.1"/>
    </source>
</evidence>
<reference evidence="2" key="1">
    <citation type="submission" date="2013-04" db="EMBL/GenBank/DDBJ databases">
        <title>The genome sequencing project of 58 acetic acid bacteria.</title>
        <authorList>
            <person name="Okamoto-Kainuma A."/>
            <person name="Ishikawa M."/>
            <person name="Umino S."/>
            <person name="Koizumi Y."/>
            <person name="Shiwa Y."/>
            <person name="Yoshikawa H."/>
            <person name="Matsutani M."/>
            <person name="Matsushita K."/>
        </authorList>
    </citation>
    <scope>NUCLEOTIDE SEQUENCE</scope>
    <source>
        <strain evidence="2">DSM 15669</strain>
    </source>
</reference>
<protein>
    <submittedName>
        <fullName evidence="2">Uncharacterized protein</fullName>
    </submittedName>
</protein>
<evidence type="ECO:0000256" key="1">
    <source>
        <dbReference type="SAM" id="Phobius"/>
    </source>
</evidence>
<keyword evidence="3" id="KW-1185">Reference proteome</keyword>
<name>A0ABQ0P0Q2_9PROT</name>
<dbReference type="EMBL" id="BAQD01000087">
    <property type="protein sequence ID" value="GBQ08283.1"/>
    <property type="molecule type" value="Genomic_DNA"/>
</dbReference>
<feature type="transmembrane region" description="Helical" evidence="1">
    <location>
        <begin position="12"/>
        <end position="34"/>
    </location>
</feature>
<keyword evidence="1" id="KW-1133">Transmembrane helix</keyword>
<dbReference type="Proteomes" id="UP001062901">
    <property type="component" value="Unassembled WGS sequence"/>
</dbReference>
<comment type="caution">
    <text evidence="2">The sequence shown here is derived from an EMBL/GenBank/DDBJ whole genome shotgun (WGS) entry which is preliminary data.</text>
</comment>
<proteinExistence type="predicted"/>
<feature type="transmembrane region" description="Helical" evidence="1">
    <location>
        <begin position="86"/>
        <end position="107"/>
    </location>
</feature>